<dbReference type="EMBL" id="NOJY02000045">
    <property type="protein sequence ID" value="RDY25838.1"/>
    <property type="molecule type" value="Genomic_DNA"/>
</dbReference>
<dbReference type="SUPFAM" id="SSF47413">
    <property type="entry name" value="lambda repressor-like DNA-binding domains"/>
    <property type="match status" value="1"/>
</dbReference>
<dbReference type="Pfam" id="PF12102">
    <property type="entry name" value="MrcB_N"/>
    <property type="match status" value="1"/>
</dbReference>
<dbReference type="RefSeq" id="WP_094369482.1">
    <property type="nucleotide sequence ID" value="NZ_NOJY02000045.1"/>
</dbReference>
<dbReference type="GO" id="GO:0003677">
    <property type="term" value="F:DNA binding"/>
    <property type="evidence" value="ECO:0007669"/>
    <property type="project" value="InterPro"/>
</dbReference>
<proteinExistence type="predicted"/>
<feature type="domain" description="HTH cro/C1-type" evidence="1">
    <location>
        <begin position="7"/>
        <end position="61"/>
    </location>
</feature>
<sequence>MELNSKLKQIREGKSITLSKLAEKLEWPISKLSKIEGGSQDITFKELEELCVHLGESVHDIVGEKRITNVGDDLNMRELSKKFSEFIVNYGSVNRDNFGGNDVIKIITKVIPELITKDLDIDLQKFLVKGSGGNGQPAEVPWLSIFIRDITTTATKGLYLVFLVKADLSGMYLSLNQGFTYFKDKYGTKEGKVKIRKAAKEVRNLLNTIPSDSLFNIDLECVNSLGKGYEAGNIAAKYYSIDSILNDDMIYDIRDYITLYEELRGIIGDRTVEQFYDYLLLKEDGYELSEEEEVEAINKILTLKEDEEEYCVGFKGEKKEKKDSIIDNKGRKVYPRDPKIATNALKLAGYKCEVDENHCSFTRKSNGKNYTESHHLIPVNCQDDFDFSLDVEENVCSICSTCHNCIHYGEDEERMVLLEKLYKERKDHLDKVGLSVSFAELKKYYKIK</sequence>
<reference evidence="2 3" key="1">
    <citation type="journal article" date="2017" name="Genome Announc.">
        <title>Draft Genome Sequence of Romboutsia weinsteinii sp. nov. Strain CCRI-19649(T) Isolated from Surface Water.</title>
        <authorList>
            <person name="Maheux A.F."/>
            <person name="Boudreau D.K."/>
            <person name="Berube E."/>
            <person name="Boissinot M."/>
            <person name="Cantin P."/>
            <person name="Raymond F."/>
            <person name="Corbeil J."/>
            <person name="Omar R.F."/>
            <person name="Bergeron M.G."/>
        </authorList>
    </citation>
    <scope>NUCLEOTIDE SEQUENCE [LARGE SCALE GENOMIC DNA]</scope>
    <source>
        <strain evidence="2 3">CCRI-19649</strain>
    </source>
</reference>
<keyword evidence="3" id="KW-1185">Reference proteome</keyword>
<organism evidence="2 3">
    <name type="scientific">Romboutsia weinsteinii</name>
    <dbReference type="NCBI Taxonomy" id="2020949"/>
    <lineage>
        <taxon>Bacteria</taxon>
        <taxon>Bacillati</taxon>
        <taxon>Bacillota</taxon>
        <taxon>Clostridia</taxon>
        <taxon>Peptostreptococcales</taxon>
        <taxon>Peptostreptococcaceae</taxon>
        <taxon>Romboutsia</taxon>
    </lineage>
</organism>
<dbReference type="InterPro" id="IPR010982">
    <property type="entry name" value="Lambda_DNA-bd_dom_sf"/>
</dbReference>
<dbReference type="SMART" id="SM00530">
    <property type="entry name" value="HTH_XRE"/>
    <property type="match status" value="1"/>
</dbReference>
<dbReference type="Pfam" id="PF13560">
    <property type="entry name" value="HTH_31"/>
    <property type="match status" value="1"/>
</dbReference>
<comment type="caution">
    <text evidence="2">The sequence shown here is derived from an EMBL/GenBank/DDBJ whole genome shotgun (WGS) entry which is preliminary data.</text>
</comment>
<dbReference type="OrthoDB" id="9779761at2"/>
<accession>A0A371IZE4</accession>
<dbReference type="Gene3D" id="3.30.920.90">
    <property type="match status" value="1"/>
</dbReference>
<dbReference type="PROSITE" id="PS50943">
    <property type="entry name" value="HTH_CROC1"/>
    <property type="match status" value="1"/>
</dbReference>
<dbReference type="InterPro" id="IPR001387">
    <property type="entry name" value="Cro/C1-type_HTH"/>
</dbReference>
<evidence type="ECO:0000313" key="2">
    <source>
        <dbReference type="EMBL" id="RDY25838.1"/>
    </source>
</evidence>
<protein>
    <submittedName>
        <fullName evidence="2">DUF3578 domain-containing protein</fullName>
    </submittedName>
</protein>
<dbReference type="CDD" id="cd00093">
    <property type="entry name" value="HTH_XRE"/>
    <property type="match status" value="1"/>
</dbReference>
<dbReference type="Gene3D" id="1.10.260.40">
    <property type="entry name" value="lambda repressor-like DNA-binding domains"/>
    <property type="match status" value="1"/>
</dbReference>
<dbReference type="InterPro" id="IPR021961">
    <property type="entry name" value="McrB_DNA-bd"/>
</dbReference>
<evidence type="ECO:0000313" key="3">
    <source>
        <dbReference type="Proteomes" id="UP000215694"/>
    </source>
</evidence>
<name>A0A371IZE4_9FIRM</name>
<dbReference type="AlphaFoldDB" id="A0A371IZE4"/>
<dbReference type="Proteomes" id="UP000215694">
    <property type="component" value="Unassembled WGS sequence"/>
</dbReference>
<evidence type="ECO:0000259" key="1">
    <source>
        <dbReference type="PROSITE" id="PS50943"/>
    </source>
</evidence>
<gene>
    <name evidence="2" type="ORF">CHL78_016205</name>
</gene>